<feature type="domain" description="HpaB/PvcC/4-BUDH N-terminal" evidence="1">
    <location>
        <begin position="15"/>
        <end position="69"/>
    </location>
</feature>
<dbReference type="Pfam" id="PF11794">
    <property type="entry name" value="HpaB_N"/>
    <property type="match status" value="1"/>
</dbReference>
<dbReference type="PANTHER" id="PTHR36117">
    <property type="entry name" value="4-HYDROXYPHENYLACETATE 3-MONOOXYGENASE-RELATED"/>
    <property type="match status" value="1"/>
</dbReference>
<dbReference type="Gene3D" id="1.10.3140.10">
    <property type="entry name" value="4-hydroxybutyryl-coa dehydratase, domain 1"/>
    <property type="match status" value="1"/>
</dbReference>
<dbReference type="EMBL" id="PIDP01001297">
    <property type="protein sequence ID" value="PLM91334.1"/>
    <property type="molecule type" value="Genomic_DNA"/>
</dbReference>
<evidence type="ECO:0000313" key="2">
    <source>
        <dbReference type="EMBL" id="PLM91334.1"/>
    </source>
</evidence>
<proteinExistence type="predicted"/>
<evidence type="ECO:0000259" key="1">
    <source>
        <dbReference type="Pfam" id="PF11794"/>
    </source>
</evidence>
<sequence length="72" mass="8260">MKPEDFRADTKRPLTGEEYLKSLQDGREIYIYGERVKDVTTHPAFRNAAASVAQLYDALHKPEMQDSLCWGT</sequence>
<feature type="non-terminal residue" evidence="2">
    <location>
        <position position="72"/>
    </location>
</feature>
<accession>A0A2N4YUH7</accession>
<dbReference type="InterPro" id="IPR024674">
    <property type="entry name" value="HpaB/PvcC/4-BUDH_N"/>
</dbReference>
<dbReference type="AlphaFoldDB" id="A0A2N4YUH7"/>
<gene>
    <name evidence="2" type="ORF">CWN47_26845</name>
</gene>
<reference evidence="2 3" key="1">
    <citation type="submission" date="2017-11" db="EMBL/GenBank/DDBJ databases">
        <authorList>
            <person name="Han C.G."/>
        </authorList>
    </citation>
    <scope>NUCLEOTIDE SEQUENCE [LARGE SCALE GENOMIC DNA]</scope>
    <source>
        <strain evidence="2 3">A8</strain>
    </source>
</reference>
<dbReference type="Proteomes" id="UP000234412">
    <property type="component" value="Unassembled WGS sequence"/>
</dbReference>
<name>A0A2N4YUH7_KLEVA</name>
<dbReference type="GO" id="GO:0016627">
    <property type="term" value="F:oxidoreductase activity, acting on the CH-CH group of donors"/>
    <property type="evidence" value="ECO:0007669"/>
    <property type="project" value="InterPro"/>
</dbReference>
<dbReference type="SUPFAM" id="SSF56645">
    <property type="entry name" value="Acyl-CoA dehydrogenase NM domain-like"/>
    <property type="match status" value="1"/>
</dbReference>
<dbReference type="PANTHER" id="PTHR36117:SF3">
    <property type="entry name" value="4-HYDROXYPHENYLACETATE 3-MONOOXYGENASE-RELATED"/>
    <property type="match status" value="1"/>
</dbReference>
<protein>
    <submittedName>
        <fullName evidence="2">Pyoverdin chromophore biosynthetic protein pvcC</fullName>
    </submittedName>
</protein>
<organism evidence="2 3">
    <name type="scientific">Klebsiella variicola</name>
    <dbReference type="NCBI Taxonomy" id="244366"/>
    <lineage>
        <taxon>Bacteria</taxon>
        <taxon>Pseudomonadati</taxon>
        <taxon>Pseudomonadota</taxon>
        <taxon>Gammaproteobacteria</taxon>
        <taxon>Enterobacterales</taxon>
        <taxon>Enterobacteriaceae</taxon>
        <taxon>Klebsiella/Raoultella group</taxon>
        <taxon>Klebsiella</taxon>
        <taxon>Klebsiella pneumoniae complex</taxon>
    </lineage>
</organism>
<dbReference type="InterPro" id="IPR004925">
    <property type="entry name" value="HpaB/PvcC/4-BUDH"/>
</dbReference>
<reference evidence="2 3" key="2">
    <citation type="submission" date="2018-01" db="EMBL/GenBank/DDBJ databases">
        <title>Genomic study of Klebsiella pneumoniae.</title>
        <authorList>
            <person name="Yang Y."/>
            <person name="Bicalho R."/>
        </authorList>
    </citation>
    <scope>NUCLEOTIDE SEQUENCE [LARGE SCALE GENOMIC DNA]</scope>
    <source>
        <strain evidence="2 3">A8</strain>
    </source>
</reference>
<comment type="caution">
    <text evidence="2">The sequence shown here is derived from an EMBL/GenBank/DDBJ whole genome shotgun (WGS) entry which is preliminary data.</text>
</comment>
<dbReference type="InterPro" id="IPR009100">
    <property type="entry name" value="AcylCoA_DH/oxidase_NM_dom_sf"/>
</dbReference>
<evidence type="ECO:0000313" key="3">
    <source>
        <dbReference type="Proteomes" id="UP000234412"/>
    </source>
</evidence>